<proteinExistence type="predicted"/>
<evidence type="ECO:0000256" key="5">
    <source>
        <dbReference type="SAM" id="Phobius"/>
    </source>
</evidence>
<dbReference type="Pfam" id="PF04750">
    <property type="entry name" value="Far-17a_AIG1"/>
    <property type="match status" value="1"/>
</dbReference>
<dbReference type="InterPro" id="IPR006838">
    <property type="entry name" value="ADTRP_AIG1"/>
</dbReference>
<dbReference type="PANTHER" id="PTHR10989:SF16">
    <property type="entry name" value="AT02829P-RELATED"/>
    <property type="match status" value="1"/>
</dbReference>
<comment type="caution">
    <text evidence="6">The sequence shown here is derived from an EMBL/GenBank/DDBJ whole genome shotgun (WGS) entry which is preliminary data.</text>
</comment>
<accession>A0A9W4TZW0</accession>
<feature type="transmembrane region" description="Helical" evidence="5">
    <location>
        <begin position="135"/>
        <end position="152"/>
    </location>
</feature>
<evidence type="ECO:0008006" key="8">
    <source>
        <dbReference type="Google" id="ProtNLM"/>
    </source>
</evidence>
<feature type="transmembrane region" description="Helical" evidence="5">
    <location>
        <begin position="66"/>
        <end position="83"/>
    </location>
</feature>
<comment type="subcellular location">
    <subcellularLocation>
        <location evidence="1">Endomembrane system</location>
        <topology evidence="1">Multi-pass membrane protein</topology>
    </subcellularLocation>
</comment>
<feature type="transmembrane region" description="Helical" evidence="5">
    <location>
        <begin position="95"/>
        <end position="113"/>
    </location>
</feature>
<keyword evidence="3 5" id="KW-1133">Transmembrane helix</keyword>
<dbReference type="Proteomes" id="UP001152885">
    <property type="component" value="Unassembled WGS sequence"/>
</dbReference>
<gene>
    <name evidence="6" type="ORF">CANVERA_P4604</name>
</gene>
<dbReference type="GO" id="GO:0012505">
    <property type="term" value="C:endomembrane system"/>
    <property type="evidence" value="ECO:0007669"/>
    <property type="project" value="UniProtKB-SubCell"/>
</dbReference>
<sequence length="175" mass="20641">MIVFTLGLISHTFKIEWLYNVKNILHPIALALEFIVAIVYWPLRIFFLHLLTSKPKDFNIPIRTDLSIHLMPVISLLIDYLIFMPRWTIKNSTALYLIVSLTTFYWFLLKHLIDVDSGAKYPYAFMDVENDSERVVIFGVVALVAFSQFLFMKELYDFIVRKTERVDDEIDKKID</sequence>
<evidence type="ECO:0000313" key="7">
    <source>
        <dbReference type="Proteomes" id="UP001152885"/>
    </source>
</evidence>
<evidence type="ECO:0000256" key="3">
    <source>
        <dbReference type="ARBA" id="ARBA00022989"/>
    </source>
</evidence>
<dbReference type="GO" id="GO:0016020">
    <property type="term" value="C:membrane"/>
    <property type="evidence" value="ECO:0007669"/>
    <property type="project" value="InterPro"/>
</dbReference>
<dbReference type="PANTHER" id="PTHR10989">
    <property type="entry name" value="ANDROGEN-INDUCED PROTEIN 1-RELATED"/>
    <property type="match status" value="1"/>
</dbReference>
<dbReference type="OrthoDB" id="1898221at2759"/>
<dbReference type="AlphaFoldDB" id="A0A9W4TZW0"/>
<dbReference type="EMBL" id="CANTUO010000005">
    <property type="protein sequence ID" value="CAI5760093.1"/>
    <property type="molecule type" value="Genomic_DNA"/>
</dbReference>
<keyword evidence="4 5" id="KW-0472">Membrane</keyword>
<evidence type="ECO:0000313" key="6">
    <source>
        <dbReference type="EMBL" id="CAI5760093.1"/>
    </source>
</evidence>
<feature type="transmembrane region" description="Helical" evidence="5">
    <location>
        <begin position="24"/>
        <end position="46"/>
    </location>
</feature>
<reference evidence="6" key="1">
    <citation type="submission" date="2022-12" db="EMBL/GenBank/DDBJ databases">
        <authorList>
            <person name="Brejova B."/>
        </authorList>
    </citation>
    <scope>NUCLEOTIDE SEQUENCE</scope>
</reference>
<evidence type="ECO:0000256" key="2">
    <source>
        <dbReference type="ARBA" id="ARBA00022692"/>
    </source>
</evidence>
<name>A0A9W4TZW0_9ASCO</name>
<evidence type="ECO:0000256" key="1">
    <source>
        <dbReference type="ARBA" id="ARBA00004127"/>
    </source>
</evidence>
<keyword evidence="7" id="KW-1185">Reference proteome</keyword>
<keyword evidence="2 5" id="KW-0812">Transmembrane</keyword>
<organism evidence="6 7">
    <name type="scientific">Candida verbasci</name>
    <dbReference type="NCBI Taxonomy" id="1227364"/>
    <lineage>
        <taxon>Eukaryota</taxon>
        <taxon>Fungi</taxon>
        <taxon>Dikarya</taxon>
        <taxon>Ascomycota</taxon>
        <taxon>Saccharomycotina</taxon>
        <taxon>Pichiomycetes</taxon>
        <taxon>Debaryomycetaceae</taxon>
        <taxon>Candida/Lodderomyces clade</taxon>
        <taxon>Candida</taxon>
    </lineage>
</organism>
<evidence type="ECO:0000256" key="4">
    <source>
        <dbReference type="ARBA" id="ARBA00023136"/>
    </source>
</evidence>
<protein>
    <recommendedName>
        <fullName evidence="8">FAR-17a/AIG1-like protein</fullName>
    </recommendedName>
</protein>